<dbReference type="Proteomes" id="UP001575105">
    <property type="component" value="Unassembled WGS sequence"/>
</dbReference>
<dbReference type="Pfam" id="PF07589">
    <property type="entry name" value="PEP-CTERM"/>
    <property type="match status" value="1"/>
</dbReference>
<accession>A0ABV4U4M4</accession>
<dbReference type="NCBIfam" id="TIGR02595">
    <property type="entry name" value="PEP_CTERM"/>
    <property type="match status" value="1"/>
</dbReference>
<evidence type="ECO:0000313" key="4">
    <source>
        <dbReference type="Proteomes" id="UP001575105"/>
    </source>
</evidence>
<keyword evidence="4" id="KW-1185">Reference proteome</keyword>
<evidence type="ECO:0000256" key="1">
    <source>
        <dbReference type="SAM" id="Phobius"/>
    </source>
</evidence>
<evidence type="ECO:0000259" key="2">
    <source>
        <dbReference type="Pfam" id="PF07589"/>
    </source>
</evidence>
<protein>
    <submittedName>
        <fullName evidence="3">PEP-CTERM sorting domain-containing protein</fullName>
    </submittedName>
</protein>
<feature type="domain" description="Ice-binding protein C-terminal" evidence="2">
    <location>
        <begin position="312"/>
        <end position="334"/>
    </location>
</feature>
<dbReference type="RefSeq" id="WP_425345417.1">
    <property type="nucleotide sequence ID" value="NZ_JBGUBD010000005.1"/>
</dbReference>
<evidence type="ECO:0000313" key="3">
    <source>
        <dbReference type="EMBL" id="MFA9478491.1"/>
    </source>
</evidence>
<feature type="transmembrane region" description="Helical" evidence="1">
    <location>
        <begin position="311"/>
        <end position="330"/>
    </location>
</feature>
<name>A0ABV4U4M4_9BACT</name>
<keyword evidence="1" id="KW-0472">Membrane</keyword>
<dbReference type="EMBL" id="JBGUBD010000005">
    <property type="protein sequence ID" value="MFA9478491.1"/>
    <property type="molecule type" value="Genomic_DNA"/>
</dbReference>
<reference evidence="3 4" key="1">
    <citation type="submission" date="2024-08" db="EMBL/GenBank/DDBJ databases">
        <title>Whole-genome sequencing of halo(alkali)philic microorganisms from hypersaline lakes.</title>
        <authorList>
            <person name="Sorokin D.Y."/>
            <person name="Merkel A.Y."/>
            <person name="Messina E."/>
            <person name="Yakimov M."/>
        </authorList>
    </citation>
    <scope>NUCLEOTIDE SEQUENCE [LARGE SCALE GENOMIC DNA]</scope>
    <source>
        <strain evidence="3 4">AB-hyl4</strain>
    </source>
</reference>
<organism evidence="3 4">
    <name type="scientific">Natronomicrosphaera hydrolytica</name>
    <dbReference type="NCBI Taxonomy" id="3242702"/>
    <lineage>
        <taxon>Bacteria</taxon>
        <taxon>Pseudomonadati</taxon>
        <taxon>Planctomycetota</taxon>
        <taxon>Phycisphaerae</taxon>
        <taxon>Phycisphaerales</taxon>
        <taxon>Phycisphaeraceae</taxon>
        <taxon>Natronomicrosphaera</taxon>
    </lineage>
</organism>
<proteinExistence type="predicted"/>
<gene>
    <name evidence="3" type="ORF">ACERK3_09305</name>
</gene>
<keyword evidence="1" id="KW-0812">Transmembrane</keyword>
<keyword evidence="1" id="KW-1133">Transmembrane helix</keyword>
<comment type="caution">
    <text evidence="3">The sequence shown here is derived from an EMBL/GenBank/DDBJ whole genome shotgun (WGS) entry which is preliminary data.</text>
</comment>
<dbReference type="InterPro" id="IPR013424">
    <property type="entry name" value="Ice-binding_C"/>
</dbReference>
<sequence length="336" mass="35404">MTAPVLSRLTSSPHRHEAFRTLTGGHLMFRNAILTFGLAASVTAAIATSPTLAAPSITIDGLAGAEHWTWVEAEHAIGGSGGTGFFDSSSYSGWFGNPNYYGQGESPTNMLLGITLPAAMSSNTNVYLRGAVERATNVQIRLDGDTVTTVSMNNTAGGSSGQSRNTMRWLVHNDGSATGINIGAQDQGQYQLDVRRPSGYVAGWRFDGVLIYDGDAVLKVTEPVAGVSANRHWMGNPSSVNSPVIASEPITPDINVTGLEAGHEVLYLLNGQAYTPGTEIGVGDHELMIFVRDGSSVNNDRIAMSGANFTIVPEPASLGLLGAGAILILARRRRFA</sequence>